<name>A0ACC0JPB3_CHOFU</name>
<dbReference type="Proteomes" id="UP001064048">
    <property type="component" value="Chromosome 8"/>
</dbReference>
<sequence>MTASALGYSVDNSSCFCHEPRDDATGPARRPFSSLSALLSVPQQPRYWTLVWRYQESSLSLSPSSCFSCSRASEFNG</sequence>
<evidence type="ECO:0000313" key="1">
    <source>
        <dbReference type="EMBL" id="KAI8426011.1"/>
    </source>
</evidence>
<gene>
    <name evidence="1" type="ORF">MSG28_004987</name>
</gene>
<organism evidence="1 2">
    <name type="scientific">Choristoneura fumiferana</name>
    <name type="common">Spruce budworm moth</name>
    <name type="synonym">Archips fumiferana</name>
    <dbReference type="NCBI Taxonomy" id="7141"/>
    <lineage>
        <taxon>Eukaryota</taxon>
        <taxon>Metazoa</taxon>
        <taxon>Ecdysozoa</taxon>
        <taxon>Arthropoda</taxon>
        <taxon>Hexapoda</taxon>
        <taxon>Insecta</taxon>
        <taxon>Pterygota</taxon>
        <taxon>Neoptera</taxon>
        <taxon>Endopterygota</taxon>
        <taxon>Lepidoptera</taxon>
        <taxon>Glossata</taxon>
        <taxon>Ditrysia</taxon>
        <taxon>Tortricoidea</taxon>
        <taxon>Tortricidae</taxon>
        <taxon>Tortricinae</taxon>
        <taxon>Choristoneura</taxon>
    </lineage>
</organism>
<keyword evidence="2" id="KW-1185">Reference proteome</keyword>
<protein>
    <submittedName>
        <fullName evidence="1">Uncharacterized protein</fullName>
    </submittedName>
</protein>
<reference evidence="1 2" key="1">
    <citation type="journal article" date="2022" name="Genome Biol. Evol.">
        <title>The Spruce Budworm Genome: Reconstructing the Evolutionary History of Antifreeze Proteins.</title>
        <authorList>
            <person name="Beliveau C."/>
            <person name="Gagne P."/>
            <person name="Picq S."/>
            <person name="Vernygora O."/>
            <person name="Keeling C.I."/>
            <person name="Pinkney K."/>
            <person name="Doucet D."/>
            <person name="Wen F."/>
            <person name="Johnston J.S."/>
            <person name="Maaroufi H."/>
            <person name="Boyle B."/>
            <person name="Laroche J."/>
            <person name="Dewar K."/>
            <person name="Juretic N."/>
            <person name="Blackburn G."/>
            <person name="Nisole A."/>
            <person name="Brunet B."/>
            <person name="Brandao M."/>
            <person name="Lumley L."/>
            <person name="Duan J."/>
            <person name="Quan G."/>
            <person name="Lucarotti C.J."/>
            <person name="Roe A.D."/>
            <person name="Sperling F.A.H."/>
            <person name="Levesque R.C."/>
            <person name="Cusson M."/>
        </authorList>
    </citation>
    <scope>NUCLEOTIDE SEQUENCE [LARGE SCALE GENOMIC DNA]</scope>
    <source>
        <strain evidence="1">Glfc:IPQL:Cfum</strain>
    </source>
</reference>
<dbReference type="EMBL" id="CM046108">
    <property type="protein sequence ID" value="KAI8426011.1"/>
    <property type="molecule type" value="Genomic_DNA"/>
</dbReference>
<accession>A0ACC0JPB3</accession>
<proteinExistence type="predicted"/>
<evidence type="ECO:0000313" key="2">
    <source>
        <dbReference type="Proteomes" id="UP001064048"/>
    </source>
</evidence>
<comment type="caution">
    <text evidence="1">The sequence shown here is derived from an EMBL/GenBank/DDBJ whole genome shotgun (WGS) entry which is preliminary data.</text>
</comment>